<dbReference type="GO" id="GO:0005085">
    <property type="term" value="F:guanyl-nucleotide exchange factor activity"/>
    <property type="evidence" value="ECO:0007669"/>
    <property type="project" value="TreeGrafter"/>
</dbReference>
<evidence type="ECO:0000256" key="4">
    <source>
        <dbReference type="SAM" id="MobiDB-lite"/>
    </source>
</evidence>
<keyword evidence="2" id="KW-0813">Transport</keyword>
<name>A0AAD4L0N2_9EURO</name>
<feature type="region of interest" description="Disordered" evidence="4">
    <location>
        <begin position="151"/>
        <end position="185"/>
    </location>
</feature>
<dbReference type="GeneID" id="70239463"/>
<evidence type="ECO:0000256" key="3">
    <source>
        <dbReference type="ARBA" id="ARBA00022927"/>
    </source>
</evidence>
<gene>
    <name evidence="5" type="ORF">BGW36DRAFT_103045</name>
</gene>
<comment type="caution">
    <text evidence="5">The sequence shown here is derived from an EMBL/GenBank/DDBJ whole genome shotgun (WGS) entry which is preliminary data.</text>
</comment>
<evidence type="ECO:0000313" key="5">
    <source>
        <dbReference type="EMBL" id="KAH8701700.1"/>
    </source>
</evidence>
<dbReference type="PANTHER" id="PTHR15837:SF0">
    <property type="entry name" value="RAN GUANINE NUCLEOTIDE RELEASE FACTOR"/>
    <property type="match status" value="1"/>
</dbReference>
<dbReference type="GO" id="GO:0031267">
    <property type="term" value="F:small GTPase binding"/>
    <property type="evidence" value="ECO:0007669"/>
    <property type="project" value="TreeGrafter"/>
</dbReference>
<dbReference type="Pfam" id="PF04603">
    <property type="entry name" value="Mog1"/>
    <property type="match status" value="1"/>
</dbReference>
<feature type="compositionally biased region" description="Polar residues" evidence="4">
    <location>
        <begin position="175"/>
        <end position="185"/>
    </location>
</feature>
<evidence type="ECO:0000256" key="2">
    <source>
        <dbReference type="ARBA" id="ARBA00022448"/>
    </source>
</evidence>
<dbReference type="GO" id="GO:0006606">
    <property type="term" value="P:protein import into nucleus"/>
    <property type="evidence" value="ECO:0007669"/>
    <property type="project" value="TreeGrafter"/>
</dbReference>
<dbReference type="InterPro" id="IPR007681">
    <property type="entry name" value="Mog1"/>
</dbReference>
<reference evidence="5" key="1">
    <citation type="submission" date="2021-12" db="EMBL/GenBank/DDBJ databases">
        <title>Convergent genome expansion in fungi linked to evolution of root-endophyte symbiosis.</title>
        <authorList>
            <consortium name="DOE Joint Genome Institute"/>
            <person name="Ke Y.-H."/>
            <person name="Bonito G."/>
            <person name="Liao H.-L."/>
            <person name="Looney B."/>
            <person name="Rojas-Flechas A."/>
            <person name="Nash J."/>
            <person name="Hameed K."/>
            <person name="Schadt C."/>
            <person name="Martin F."/>
            <person name="Crous P.W."/>
            <person name="Miettinen O."/>
            <person name="Magnuson J.K."/>
            <person name="Labbe J."/>
            <person name="Jacobson D."/>
            <person name="Doktycz M.J."/>
            <person name="Veneault-Fourrey C."/>
            <person name="Kuo A."/>
            <person name="Mondo S."/>
            <person name="Calhoun S."/>
            <person name="Riley R."/>
            <person name="Ohm R."/>
            <person name="LaButti K."/>
            <person name="Andreopoulos B."/>
            <person name="Pangilinan J."/>
            <person name="Nolan M."/>
            <person name="Tritt A."/>
            <person name="Clum A."/>
            <person name="Lipzen A."/>
            <person name="Daum C."/>
            <person name="Barry K."/>
            <person name="Grigoriev I.V."/>
            <person name="Vilgalys R."/>
        </authorList>
    </citation>
    <scope>NUCLEOTIDE SEQUENCE</scope>
    <source>
        <strain evidence="5">PMI_201</strain>
    </source>
</reference>
<accession>A0AAD4L0N2</accession>
<keyword evidence="3" id="KW-0653">Protein transport</keyword>
<protein>
    <submittedName>
        <fullName evidence="5">Ran-interacting protein Mog1</fullName>
    </submittedName>
</protein>
<organism evidence="5 6">
    <name type="scientific">Talaromyces proteolyticus</name>
    <dbReference type="NCBI Taxonomy" id="1131652"/>
    <lineage>
        <taxon>Eukaryota</taxon>
        <taxon>Fungi</taxon>
        <taxon>Dikarya</taxon>
        <taxon>Ascomycota</taxon>
        <taxon>Pezizomycotina</taxon>
        <taxon>Eurotiomycetes</taxon>
        <taxon>Eurotiomycetidae</taxon>
        <taxon>Eurotiales</taxon>
        <taxon>Trichocomaceae</taxon>
        <taxon>Talaromyces</taxon>
        <taxon>Talaromyces sect. Bacilispori</taxon>
    </lineage>
</organism>
<dbReference type="EMBL" id="JAJTJA010000003">
    <property type="protein sequence ID" value="KAH8701700.1"/>
    <property type="molecule type" value="Genomic_DNA"/>
</dbReference>
<comment type="similarity">
    <text evidence="1">Belongs to the MOG1 family.</text>
</comment>
<dbReference type="PANTHER" id="PTHR15837">
    <property type="entry name" value="RAN GUANINE NUCLEOTIDE RELEASE FACTOR"/>
    <property type="match status" value="1"/>
</dbReference>
<proteinExistence type="inferred from homology"/>
<dbReference type="GO" id="GO:0005634">
    <property type="term" value="C:nucleus"/>
    <property type="evidence" value="ECO:0007669"/>
    <property type="project" value="TreeGrafter"/>
</dbReference>
<sequence>MTAQFEEKPLFGGAITGTIPQGWLDASDIRQVPNHQEIFLSPTTLSNLIIEINEYVPKQQALRTLSSAPESLSQAGAAAHVGAEAEGVAAALYHLRDLCDEGDTMDIINPPHPVQLKHFTAVNNLSAFTGIVKYTTPKKQRSATAGINALGREDSAQQQTSFTSIDGDVSGGRDTASSSTTGPWRSSYSSHFLLVRLPEKETDILVFVNVPHDEFDLQGDPRALAREEAIASGLLEKFVEVLEVKNWDLFG</sequence>
<dbReference type="InterPro" id="IPR016123">
    <property type="entry name" value="Mog1/PsbP_a/b/a-sand"/>
</dbReference>
<dbReference type="SUPFAM" id="SSF55724">
    <property type="entry name" value="Mog1p/PsbP-like"/>
    <property type="match status" value="1"/>
</dbReference>
<dbReference type="RefSeq" id="XP_046075076.1">
    <property type="nucleotide sequence ID" value="XM_046209176.1"/>
</dbReference>
<dbReference type="Proteomes" id="UP001201262">
    <property type="component" value="Unassembled WGS sequence"/>
</dbReference>
<keyword evidence="6" id="KW-1185">Reference proteome</keyword>
<evidence type="ECO:0000256" key="1">
    <source>
        <dbReference type="ARBA" id="ARBA00010307"/>
    </source>
</evidence>
<evidence type="ECO:0000313" key="6">
    <source>
        <dbReference type="Proteomes" id="UP001201262"/>
    </source>
</evidence>
<dbReference type="Gene3D" id="3.40.1000.10">
    <property type="entry name" value="Mog1/PsbP, alpha/beta/alpha sandwich"/>
    <property type="match status" value="1"/>
</dbReference>
<dbReference type="AlphaFoldDB" id="A0AAD4L0N2"/>